<evidence type="ECO:0000313" key="7">
    <source>
        <dbReference type="EMBL" id="CAH2062695.1"/>
    </source>
</evidence>
<feature type="domain" description="Fibronectin type-III" evidence="6">
    <location>
        <begin position="216"/>
        <end position="311"/>
    </location>
</feature>
<protein>
    <submittedName>
        <fullName evidence="7">Uncharacterized protein</fullName>
    </submittedName>
</protein>
<evidence type="ECO:0000259" key="6">
    <source>
        <dbReference type="PROSITE" id="PS50853"/>
    </source>
</evidence>
<dbReference type="InterPro" id="IPR013783">
    <property type="entry name" value="Ig-like_fold"/>
</dbReference>
<dbReference type="Pfam" id="PF00041">
    <property type="entry name" value="fn3"/>
    <property type="match status" value="4"/>
</dbReference>
<proteinExistence type="predicted"/>
<dbReference type="PROSITE" id="PS50853">
    <property type="entry name" value="FN3"/>
    <property type="match status" value="4"/>
</dbReference>
<dbReference type="Gene3D" id="3.30.160.20">
    <property type="match status" value="2"/>
</dbReference>
<gene>
    <name evidence="7" type="ORF">IPOD504_LOCUS12118</name>
</gene>
<feature type="compositionally biased region" description="Basic and acidic residues" evidence="3">
    <location>
        <begin position="358"/>
        <end position="374"/>
    </location>
</feature>
<accession>A0ABN8IRI2</accession>
<dbReference type="CDD" id="cd00063">
    <property type="entry name" value="FN3"/>
    <property type="match status" value="4"/>
</dbReference>
<dbReference type="Proteomes" id="UP000837857">
    <property type="component" value="Chromosome 3"/>
</dbReference>
<feature type="chain" id="PRO_5045311800" evidence="4">
    <location>
        <begin position="39"/>
        <end position="829"/>
    </location>
</feature>
<evidence type="ECO:0000256" key="3">
    <source>
        <dbReference type="SAM" id="MobiDB-lite"/>
    </source>
</evidence>
<dbReference type="SMART" id="SM00060">
    <property type="entry name" value="FN3"/>
    <property type="match status" value="4"/>
</dbReference>
<reference evidence="7" key="1">
    <citation type="submission" date="2022-03" db="EMBL/GenBank/DDBJ databases">
        <authorList>
            <person name="Martin H S."/>
        </authorList>
    </citation>
    <scope>NUCLEOTIDE SEQUENCE</scope>
</reference>
<sequence>MTWLVQARAEARKEWNLCFIRVAAVALLIAAFAECVRGEEDADLVIEIPPYGSGADTISGRYRLAYSPPYGSPAPNFTVPANGPNIYFQGLPGTKYHIRLYYSNTTSIDLLTWNQTITTAPEPPTDLNVTQGRNKKTIITWSAPAYGDNTGFRIEVIPLTDPHEEKRNITVEGGNGSYELRDVSPGITYQLNAFTLLHDKESTAYASHNFTVRPNSPNNIIFWFRNETTLLALWQPPFPSGFYTHYKVSIEPPDASDSVLSVKKEGEPPGPAQAVFKGLYPGRTYNVAVQTVSEAETSAPVTAQTRTVPLRPCNVSIDPHELRETSFRVYWEPPTDPSEFEKYQVSVALADNGDGDGNEGRRLSSTVRAREKPTTADFDGLEPGGHYTVTVKTISGKVTSWPAAADFTLKPLAVQQLQWREADVGNAVLVQWQPAVGSTQDEYKVSYQESGASKDDISTLTTPHTNVKLEGLLPGRNYTISVSAVARGEESEQSSVWASRRPLAPPHLKAKMKTAVTVLQEMMIKQGKIPEYDCISQSGPQHQAMFEYRCTACGVSVTAMARSKKEAKQEAARIMLLQLDERGYAVPPPFCRGGAPVHALGASQCSSSPQAAPPSVGPLSSRSYVALLNELCEEYRLPAVEYELTADTGPPHARHFTFHARLGMHQRHATSTTKKFARQLAAEQLYTYLKENLSRVTKDFVEDDALARAHEKAMERYVETREELGWRPHLGQKIADYHLGLLTHIDKAKRQLALEALEASREWAPERALEAVVGALGMSVERHRLASEEGEGLTVLALVPSAPALAMAAPSPPAAAAAALRYLRRALAA</sequence>
<evidence type="ECO:0000313" key="8">
    <source>
        <dbReference type="Proteomes" id="UP000837857"/>
    </source>
</evidence>
<keyword evidence="2" id="KW-0694">RNA-binding</keyword>
<name>A0ABN8IRI2_9NEOP</name>
<dbReference type="PANTHER" id="PTHR46708:SF2">
    <property type="entry name" value="FIBRONECTIN TYPE-III DOMAIN-CONTAINING PROTEIN"/>
    <property type="match status" value="1"/>
</dbReference>
<dbReference type="Gene3D" id="2.60.40.10">
    <property type="entry name" value="Immunoglobulins"/>
    <property type="match status" value="4"/>
</dbReference>
<keyword evidence="4" id="KW-0732">Signal</keyword>
<keyword evidence="1" id="KW-0677">Repeat</keyword>
<dbReference type="SUPFAM" id="SSF54768">
    <property type="entry name" value="dsRNA-binding domain-like"/>
    <property type="match status" value="2"/>
</dbReference>
<keyword evidence="8" id="KW-1185">Reference proteome</keyword>
<dbReference type="SUPFAM" id="SSF49265">
    <property type="entry name" value="Fibronectin type III"/>
    <property type="match status" value="3"/>
</dbReference>
<feature type="domain" description="DRBM" evidence="5">
    <location>
        <begin position="623"/>
        <end position="691"/>
    </location>
</feature>
<evidence type="ECO:0000256" key="2">
    <source>
        <dbReference type="PROSITE-ProRule" id="PRU00266"/>
    </source>
</evidence>
<evidence type="ECO:0000256" key="1">
    <source>
        <dbReference type="ARBA" id="ARBA00022737"/>
    </source>
</evidence>
<evidence type="ECO:0000259" key="5">
    <source>
        <dbReference type="PROSITE" id="PS50137"/>
    </source>
</evidence>
<evidence type="ECO:0000256" key="4">
    <source>
        <dbReference type="SAM" id="SignalP"/>
    </source>
</evidence>
<dbReference type="EMBL" id="OW152815">
    <property type="protein sequence ID" value="CAH2062695.1"/>
    <property type="molecule type" value="Genomic_DNA"/>
</dbReference>
<dbReference type="CDD" id="cd10845">
    <property type="entry name" value="DSRM_RNAse_III_family"/>
    <property type="match status" value="1"/>
</dbReference>
<dbReference type="InterPro" id="IPR050991">
    <property type="entry name" value="ECM_Regulatory_Proteins"/>
</dbReference>
<dbReference type="InterPro" id="IPR036116">
    <property type="entry name" value="FN3_sf"/>
</dbReference>
<dbReference type="InterPro" id="IPR014720">
    <property type="entry name" value="dsRBD_dom"/>
</dbReference>
<dbReference type="InterPro" id="IPR003961">
    <property type="entry name" value="FN3_dom"/>
</dbReference>
<dbReference type="Pfam" id="PF00035">
    <property type="entry name" value="dsrm"/>
    <property type="match status" value="2"/>
</dbReference>
<organism evidence="7 8">
    <name type="scientific">Iphiclides podalirius</name>
    <name type="common">scarce swallowtail</name>
    <dbReference type="NCBI Taxonomy" id="110791"/>
    <lineage>
        <taxon>Eukaryota</taxon>
        <taxon>Metazoa</taxon>
        <taxon>Ecdysozoa</taxon>
        <taxon>Arthropoda</taxon>
        <taxon>Hexapoda</taxon>
        <taxon>Insecta</taxon>
        <taxon>Pterygota</taxon>
        <taxon>Neoptera</taxon>
        <taxon>Endopterygota</taxon>
        <taxon>Lepidoptera</taxon>
        <taxon>Glossata</taxon>
        <taxon>Ditrysia</taxon>
        <taxon>Papilionoidea</taxon>
        <taxon>Papilionidae</taxon>
        <taxon>Papilioninae</taxon>
        <taxon>Iphiclides</taxon>
    </lineage>
</organism>
<dbReference type="PROSITE" id="PS50137">
    <property type="entry name" value="DS_RBD"/>
    <property type="match status" value="2"/>
</dbReference>
<dbReference type="SMART" id="SM00358">
    <property type="entry name" value="DSRM"/>
    <property type="match status" value="2"/>
</dbReference>
<feature type="non-terminal residue" evidence="7">
    <location>
        <position position="1"/>
    </location>
</feature>
<feature type="domain" description="Fibronectin type-III" evidence="6">
    <location>
        <begin position="413"/>
        <end position="506"/>
    </location>
</feature>
<dbReference type="PANTHER" id="PTHR46708">
    <property type="entry name" value="TENASCIN"/>
    <property type="match status" value="1"/>
</dbReference>
<feature type="domain" description="Fibronectin type-III" evidence="6">
    <location>
        <begin position="313"/>
        <end position="412"/>
    </location>
</feature>
<feature type="domain" description="Fibronectin type-III" evidence="6">
    <location>
        <begin position="123"/>
        <end position="215"/>
    </location>
</feature>
<feature type="region of interest" description="Disordered" evidence="3">
    <location>
        <begin position="350"/>
        <end position="381"/>
    </location>
</feature>
<feature type="signal peptide" evidence="4">
    <location>
        <begin position="1"/>
        <end position="38"/>
    </location>
</feature>
<feature type="domain" description="DRBM" evidence="5">
    <location>
        <begin position="514"/>
        <end position="581"/>
    </location>
</feature>